<accession>A0ABS7UC98</accession>
<reference evidence="1 2" key="1">
    <citation type="submission" date="2021-09" db="EMBL/GenBank/DDBJ databases">
        <title>Whole genome sequence of Nocardioides sp. GBK3QG-3.</title>
        <authorList>
            <person name="Tuo L."/>
        </authorList>
    </citation>
    <scope>NUCLEOTIDE SEQUENCE [LARGE SCALE GENOMIC DNA]</scope>
    <source>
        <strain evidence="1 2">GBK3QG-3</strain>
    </source>
</reference>
<protein>
    <recommendedName>
        <fullName evidence="3">WXG100 family type VII secretion target</fullName>
    </recommendedName>
</protein>
<dbReference type="Proteomes" id="UP000780875">
    <property type="component" value="Unassembled WGS sequence"/>
</dbReference>
<organism evidence="1 2">
    <name type="scientific">Nocardioides mangrovi</name>
    <dbReference type="NCBI Taxonomy" id="2874580"/>
    <lineage>
        <taxon>Bacteria</taxon>
        <taxon>Bacillati</taxon>
        <taxon>Actinomycetota</taxon>
        <taxon>Actinomycetes</taxon>
        <taxon>Propionibacteriales</taxon>
        <taxon>Nocardioidaceae</taxon>
        <taxon>Nocardioides</taxon>
    </lineage>
</organism>
<evidence type="ECO:0000313" key="2">
    <source>
        <dbReference type="Proteomes" id="UP000780875"/>
    </source>
</evidence>
<proteinExistence type="predicted"/>
<evidence type="ECO:0008006" key="3">
    <source>
        <dbReference type="Google" id="ProtNLM"/>
    </source>
</evidence>
<dbReference type="EMBL" id="JAIQZJ010000004">
    <property type="protein sequence ID" value="MBZ5738298.1"/>
    <property type="molecule type" value="Genomic_DNA"/>
</dbReference>
<comment type="caution">
    <text evidence="1">The sequence shown here is derived from an EMBL/GenBank/DDBJ whole genome shotgun (WGS) entry which is preliminary data.</text>
</comment>
<keyword evidence="2" id="KW-1185">Reference proteome</keyword>
<dbReference type="RefSeq" id="WP_224122671.1">
    <property type="nucleotide sequence ID" value="NZ_JAIQZJ010000004.1"/>
</dbReference>
<sequence length="417" mass="41881">MIRDTEIAGDPASISAVAGWLRDTLATGGTTYGDAVFSARSQASSAWTSEASAGFQRELKTLGSSTDGVTSAATTMATETDALATALTSAQGQMAEARATASSGGLTVTGTVIHGPGTAPPSVGALPADATPTEADAHDRAVATVDAYNAKVTAWNSAVATADAADQSWQQAIDAFTSTWQAKGDDITSMLQDLFTSAAEIGIQVRISRWFKDAEQAFKHDAQVWRQIARSYIDADGRFTGTDPDDYYEALRKADDLDIKASDAAKGADFEGSRLASKVGKGFFVLGVAATGWGIYQDMQDGESAAQATTSNVGGFLAGVGAGAAVGAAVGSIVPGPGTAVGAVAGAIVGTGVGIITSGAIDSMWENGVDSIGDVGDAVADGWGELTDTVGAVGDLAGDAGDAIGDGVSGAWHSVFG</sequence>
<evidence type="ECO:0000313" key="1">
    <source>
        <dbReference type="EMBL" id="MBZ5738298.1"/>
    </source>
</evidence>
<gene>
    <name evidence="1" type="ORF">K8U61_09005</name>
</gene>
<name>A0ABS7UC98_9ACTN</name>